<protein>
    <submittedName>
        <fullName evidence="7">Polysaccharide biosynthesis protein</fullName>
    </submittedName>
</protein>
<feature type="transmembrane region" description="Helical" evidence="6">
    <location>
        <begin position="308"/>
        <end position="329"/>
    </location>
</feature>
<proteinExistence type="predicted"/>
<dbReference type="InterPro" id="IPR050833">
    <property type="entry name" value="Poly_Biosynth_Transport"/>
</dbReference>
<keyword evidence="4 6" id="KW-1133">Transmembrane helix</keyword>
<feature type="transmembrane region" description="Helical" evidence="6">
    <location>
        <begin position="240"/>
        <end position="261"/>
    </location>
</feature>
<dbReference type="KEGG" id="rcr:NCTC10994_03251"/>
<dbReference type="GO" id="GO:0005886">
    <property type="term" value="C:plasma membrane"/>
    <property type="evidence" value="ECO:0007669"/>
    <property type="project" value="UniProtKB-SubCell"/>
</dbReference>
<organism evidence="7 8">
    <name type="scientific">Rhodococcus coprophilus</name>
    <dbReference type="NCBI Taxonomy" id="38310"/>
    <lineage>
        <taxon>Bacteria</taxon>
        <taxon>Bacillati</taxon>
        <taxon>Actinomycetota</taxon>
        <taxon>Actinomycetes</taxon>
        <taxon>Mycobacteriales</taxon>
        <taxon>Nocardiaceae</taxon>
        <taxon>Rhodococcus</taxon>
    </lineage>
</organism>
<dbReference type="PANTHER" id="PTHR30250">
    <property type="entry name" value="PST FAMILY PREDICTED COLANIC ACID TRANSPORTER"/>
    <property type="match status" value="1"/>
</dbReference>
<dbReference type="PANTHER" id="PTHR30250:SF11">
    <property type="entry name" value="O-ANTIGEN TRANSPORTER-RELATED"/>
    <property type="match status" value="1"/>
</dbReference>
<evidence type="ECO:0000313" key="8">
    <source>
        <dbReference type="Proteomes" id="UP000249091"/>
    </source>
</evidence>
<evidence type="ECO:0000256" key="4">
    <source>
        <dbReference type="ARBA" id="ARBA00022989"/>
    </source>
</evidence>
<dbReference type="Pfam" id="PF01943">
    <property type="entry name" value="Polysacc_synt"/>
    <property type="match status" value="1"/>
</dbReference>
<dbReference type="RefSeq" id="WP_072703145.1">
    <property type="nucleotide sequence ID" value="NZ_JAFBBL010000001.1"/>
</dbReference>
<evidence type="ECO:0000256" key="3">
    <source>
        <dbReference type="ARBA" id="ARBA00022692"/>
    </source>
</evidence>
<dbReference type="Proteomes" id="UP000249091">
    <property type="component" value="Chromosome 1"/>
</dbReference>
<feature type="transmembrane region" description="Helical" evidence="6">
    <location>
        <begin position="205"/>
        <end position="228"/>
    </location>
</feature>
<evidence type="ECO:0000313" key="7">
    <source>
        <dbReference type="EMBL" id="SQI36125.1"/>
    </source>
</evidence>
<evidence type="ECO:0000256" key="5">
    <source>
        <dbReference type="ARBA" id="ARBA00023136"/>
    </source>
</evidence>
<feature type="transmembrane region" description="Helical" evidence="6">
    <location>
        <begin position="268"/>
        <end position="288"/>
    </location>
</feature>
<keyword evidence="5 6" id="KW-0472">Membrane</keyword>
<comment type="subcellular location">
    <subcellularLocation>
        <location evidence="1">Cell membrane</location>
        <topology evidence="1">Multi-pass membrane protein</topology>
    </subcellularLocation>
</comment>
<reference evidence="7 8" key="1">
    <citation type="submission" date="2018-06" db="EMBL/GenBank/DDBJ databases">
        <authorList>
            <consortium name="Pathogen Informatics"/>
            <person name="Doyle S."/>
        </authorList>
    </citation>
    <scope>NUCLEOTIDE SEQUENCE [LARGE SCALE GENOMIC DNA]</scope>
    <source>
        <strain evidence="7 8">NCTC10994</strain>
    </source>
</reference>
<name>A0A2X4X8V8_9NOCA</name>
<dbReference type="EMBL" id="LS483468">
    <property type="protein sequence ID" value="SQI36125.1"/>
    <property type="molecule type" value="Genomic_DNA"/>
</dbReference>
<feature type="transmembrane region" description="Helical" evidence="6">
    <location>
        <begin position="41"/>
        <end position="63"/>
    </location>
</feature>
<evidence type="ECO:0000256" key="2">
    <source>
        <dbReference type="ARBA" id="ARBA00022475"/>
    </source>
</evidence>
<dbReference type="AlphaFoldDB" id="A0A2X4X8V8"/>
<feature type="transmembrane region" description="Helical" evidence="6">
    <location>
        <begin position="365"/>
        <end position="384"/>
    </location>
</feature>
<feature type="transmembrane region" description="Helical" evidence="6">
    <location>
        <begin position="136"/>
        <end position="156"/>
    </location>
</feature>
<feature type="transmembrane region" description="Helical" evidence="6">
    <location>
        <begin position="7"/>
        <end position="29"/>
    </location>
</feature>
<feature type="transmembrane region" description="Helical" evidence="6">
    <location>
        <begin position="341"/>
        <end position="359"/>
    </location>
</feature>
<keyword evidence="2" id="KW-1003">Cell membrane</keyword>
<dbReference type="STRING" id="1219011.GCA_001895045_03481"/>
<keyword evidence="3 6" id="KW-0812">Transmembrane</keyword>
<keyword evidence="8" id="KW-1185">Reference proteome</keyword>
<evidence type="ECO:0000256" key="1">
    <source>
        <dbReference type="ARBA" id="ARBA00004651"/>
    </source>
</evidence>
<feature type="transmembrane region" description="Helical" evidence="6">
    <location>
        <begin position="103"/>
        <end position="124"/>
    </location>
</feature>
<evidence type="ECO:0000256" key="6">
    <source>
        <dbReference type="SAM" id="Phobius"/>
    </source>
</evidence>
<dbReference type="InterPro" id="IPR002797">
    <property type="entry name" value="Polysacc_synth"/>
</dbReference>
<feature type="transmembrane region" description="Helical" evidence="6">
    <location>
        <begin position="162"/>
        <end position="184"/>
    </location>
</feature>
<gene>
    <name evidence="7" type="ORF">NCTC10994_03251</name>
</gene>
<sequence length="394" mass="41367">MRILRGSFALGFGEAVSKLALFAFTAYFARRVGLTELAHLSVAQSLLMYATVVGDAGLTAHAVRRIAAGDRVRVVVRETSSVQLVLAMIGLAIVVPISCMNAGVGMTLALVLAPLGAAAAPTYLLQARGNMSALALGRVTSAVVTAGLGIAILSVTPTLFAAFAYSAGSLAAFLAIVWLSHGSLRLYFTSLTPKIRPDWMYASRWLIVQALVVHAYASCLTIGGSYLLAESEFVILSTALRIQMLLLIPANILQTVLLPLFVRHEYSILRVFLVTVGASIFVPLVVFISGESILEFVYGGEAGASAPALMVLSLQIPLAYGATVVLTSLVAEGAYGRTTTFYVVALIVQIVSLIALARGGATSSAISLLISESLFLALLCALRVSRKGRSNVSG</sequence>
<accession>A0A2X4X8V8</accession>
<feature type="transmembrane region" description="Helical" evidence="6">
    <location>
        <begin position="75"/>
        <end position="97"/>
    </location>
</feature>